<keyword evidence="3" id="KW-1185">Reference proteome</keyword>
<dbReference type="EMBL" id="CYGY02000030">
    <property type="protein sequence ID" value="SIT41564.1"/>
    <property type="molecule type" value="Genomic_DNA"/>
</dbReference>
<feature type="compositionally biased region" description="Polar residues" evidence="1">
    <location>
        <begin position="71"/>
        <end position="99"/>
    </location>
</feature>
<feature type="region of interest" description="Disordered" evidence="1">
    <location>
        <begin position="62"/>
        <end position="99"/>
    </location>
</feature>
<protein>
    <submittedName>
        <fullName evidence="2">Uncharacterized protein</fullName>
    </submittedName>
</protein>
<evidence type="ECO:0000256" key="1">
    <source>
        <dbReference type="SAM" id="MobiDB-lite"/>
    </source>
</evidence>
<dbReference type="Proteomes" id="UP000195569">
    <property type="component" value="Unassembled WGS sequence"/>
</dbReference>
<dbReference type="AlphaFoldDB" id="A0A1N7S2L0"/>
<name>A0A1N7S2L0_9BURK</name>
<reference evidence="2" key="1">
    <citation type="submission" date="2016-12" db="EMBL/GenBank/DDBJ databases">
        <authorList>
            <person name="Moulin L."/>
        </authorList>
    </citation>
    <scope>NUCLEOTIDE SEQUENCE [LARGE SCALE GENOMIC DNA]</scope>
    <source>
        <strain evidence="2">STM 7183</strain>
    </source>
</reference>
<gene>
    <name evidence="2" type="ORF">BN2476_300069</name>
</gene>
<evidence type="ECO:0000313" key="3">
    <source>
        <dbReference type="Proteomes" id="UP000195569"/>
    </source>
</evidence>
<comment type="caution">
    <text evidence="2">The sequence shown here is derived from an EMBL/GenBank/DDBJ whole genome shotgun (WGS) entry which is preliminary data.</text>
</comment>
<organism evidence="2 3">
    <name type="scientific">Paraburkholderia piptadeniae</name>
    <dbReference type="NCBI Taxonomy" id="1701573"/>
    <lineage>
        <taxon>Bacteria</taxon>
        <taxon>Pseudomonadati</taxon>
        <taxon>Pseudomonadota</taxon>
        <taxon>Betaproteobacteria</taxon>
        <taxon>Burkholderiales</taxon>
        <taxon>Burkholderiaceae</taxon>
        <taxon>Paraburkholderia</taxon>
    </lineage>
</organism>
<evidence type="ECO:0000313" key="2">
    <source>
        <dbReference type="EMBL" id="SIT41564.1"/>
    </source>
</evidence>
<proteinExistence type="predicted"/>
<sequence>MREYAPVPNVCDDVAFECAKLALALARVTRRKHGAARWNSGAPDADLERELDVLIVARENRRNMMRKRATPLSTPMSASPLTTGQTSPGGITWSKNAGA</sequence>
<accession>A0A1N7S2L0</accession>